<dbReference type="GO" id="GO:0003676">
    <property type="term" value="F:nucleic acid binding"/>
    <property type="evidence" value="ECO:0007669"/>
    <property type="project" value="InterPro"/>
</dbReference>
<reference evidence="1" key="1">
    <citation type="submission" date="2020-08" db="EMBL/GenBank/DDBJ databases">
        <title>Multicomponent nature underlies the extraordinary mechanical properties of spider dragline silk.</title>
        <authorList>
            <person name="Kono N."/>
            <person name="Nakamura H."/>
            <person name="Mori M."/>
            <person name="Yoshida Y."/>
            <person name="Ohtoshi R."/>
            <person name="Malay A.D."/>
            <person name="Moran D.A.P."/>
            <person name="Tomita M."/>
            <person name="Numata K."/>
            <person name="Arakawa K."/>
        </authorList>
    </citation>
    <scope>NUCLEOTIDE SEQUENCE</scope>
</reference>
<dbReference type="EMBL" id="BMAW01031315">
    <property type="protein sequence ID" value="GFU20616.1"/>
    <property type="molecule type" value="Genomic_DNA"/>
</dbReference>
<accession>A0A8X6UHG2</accession>
<dbReference type="PANTHER" id="PTHR47326:SF1">
    <property type="entry name" value="HTH PSQ-TYPE DOMAIN-CONTAINING PROTEIN"/>
    <property type="match status" value="1"/>
</dbReference>
<dbReference type="InterPro" id="IPR036397">
    <property type="entry name" value="RNaseH_sf"/>
</dbReference>
<sequence length="90" mass="10381">MSQHQDYKLLAGIGSCDDLVDWPPRLPNLSCLDYFFWRHVKSLVYDNPSDNAENLVARIRIAAGEVREVTEILEEVRASMYRRCEAHDGN</sequence>
<protein>
    <submittedName>
        <fullName evidence="1">Uncharacterized protein</fullName>
    </submittedName>
</protein>
<proteinExistence type="predicted"/>
<dbReference type="OrthoDB" id="6432805at2759"/>
<keyword evidence="2" id="KW-1185">Reference proteome</keyword>
<name>A0A8X6UHG2_NEPPI</name>
<evidence type="ECO:0000313" key="1">
    <source>
        <dbReference type="EMBL" id="GFU20616.1"/>
    </source>
</evidence>
<dbReference type="Gene3D" id="3.30.420.10">
    <property type="entry name" value="Ribonuclease H-like superfamily/Ribonuclease H"/>
    <property type="match status" value="1"/>
</dbReference>
<dbReference type="Proteomes" id="UP000887013">
    <property type="component" value="Unassembled WGS sequence"/>
</dbReference>
<evidence type="ECO:0000313" key="2">
    <source>
        <dbReference type="Proteomes" id="UP000887013"/>
    </source>
</evidence>
<organism evidence="1 2">
    <name type="scientific">Nephila pilipes</name>
    <name type="common">Giant wood spider</name>
    <name type="synonym">Nephila maculata</name>
    <dbReference type="NCBI Taxonomy" id="299642"/>
    <lineage>
        <taxon>Eukaryota</taxon>
        <taxon>Metazoa</taxon>
        <taxon>Ecdysozoa</taxon>
        <taxon>Arthropoda</taxon>
        <taxon>Chelicerata</taxon>
        <taxon>Arachnida</taxon>
        <taxon>Araneae</taxon>
        <taxon>Araneomorphae</taxon>
        <taxon>Entelegynae</taxon>
        <taxon>Araneoidea</taxon>
        <taxon>Nephilidae</taxon>
        <taxon>Nephila</taxon>
    </lineage>
</organism>
<dbReference type="PANTHER" id="PTHR47326">
    <property type="entry name" value="TRANSPOSABLE ELEMENT TC3 TRANSPOSASE-LIKE PROTEIN"/>
    <property type="match status" value="1"/>
</dbReference>
<dbReference type="AlphaFoldDB" id="A0A8X6UHG2"/>
<comment type="caution">
    <text evidence="1">The sequence shown here is derived from an EMBL/GenBank/DDBJ whole genome shotgun (WGS) entry which is preliminary data.</text>
</comment>
<gene>
    <name evidence="1" type="ORF">NPIL_435911</name>
</gene>